<evidence type="ECO:0008006" key="6">
    <source>
        <dbReference type="Google" id="ProtNLM"/>
    </source>
</evidence>
<keyword evidence="5" id="KW-1185">Reference proteome</keyword>
<dbReference type="GeneID" id="39592599"/>
<sequence>MQADAPDPVPASSPQIAPVRPTAAPLHERGLASHDGLRRRRSISPPAATPHSLAPTSTPTSGSGTTLRIHLQTPHADLGGDTGLASGIRSPGWDVRGSLRVTDVKDAIADGRAGYGHWERSGLRLVWRGRMLADDELVGIALKGADSPTLLLVARPIATRIRPTNKAPPASSLDTHAYGTSPYSTTAAVSAMTTATSPEATALADTVHYVLFLCREHLAVLLGAPVLQWQRMHPTPIVSRAEARTAVQSVVRAYAEPHWEWEGAFAGDGASLEDLWVTIGAEGLRNAITKAWTAGMGSEYGSTGEKCRIELDHTVYDLYLPALQDMVPSQLINLLLYLRTADLAALPTPTPTAVLAGPQARIIYRGSIQLRVPRISFALLTHLFWSAMRIATILWMITRGMHWDDIKFWLLFGGCLGWWVVDGYNHWVVEQREERVRAELRARRLAAEAEAEARERGLDPAGNVAPMDAAQRVAADAPIHAAAAARAGAGEIRQRQPRRRGGQDWNSLVFYHLDVDRRQLRLPRSSVEQASRTAGGPAPPAHQNIAPRLRHAPSSRPAWWMTQIFLRIYLWFITLIPAFEVQRARTIRRRERAMRAVITGLNPEVPVTAAGVPLVEETPAQEDQDQGEDQATPSAVARELVFPDSISPAARAYYARIAGTSEAIDWEEERDAQRAMGIPDEEDARAGFAGLL</sequence>
<dbReference type="STRING" id="105984.A0A427XSY7"/>
<evidence type="ECO:0000313" key="5">
    <source>
        <dbReference type="Proteomes" id="UP000279236"/>
    </source>
</evidence>
<feature type="region of interest" description="Disordered" evidence="2">
    <location>
        <begin position="1"/>
        <end position="67"/>
    </location>
</feature>
<dbReference type="RefSeq" id="XP_028476316.1">
    <property type="nucleotide sequence ID" value="XM_028623383.1"/>
</dbReference>
<evidence type="ECO:0000313" key="4">
    <source>
        <dbReference type="EMBL" id="RSH81861.1"/>
    </source>
</evidence>
<dbReference type="OrthoDB" id="21589at2759"/>
<gene>
    <name evidence="4" type="ORF">EHS24_008056</name>
</gene>
<feature type="compositionally biased region" description="Basic and acidic residues" evidence="2">
    <location>
        <begin position="26"/>
        <end position="36"/>
    </location>
</feature>
<keyword evidence="3" id="KW-0812">Transmembrane</keyword>
<proteinExistence type="predicted"/>
<organism evidence="4 5">
    <name type="scientific">Apiotrichum porosum</name>
    <dbReference type="NCBI Taxonomy" id="105984"/>
    <lineage>
        <taxon>Eukaryota</taxon>
        <taxon>Fungi</taxon>
        <taxon>Dikarya</taxon>
        <taxon>Basidiomycota</taxon>
        <taxon>Agaricomycotina</taxon>
        <taxon>Tremellomycetes</taxon>
        <taxon>Trichosporonales</taxon>
        <taxon>Trichosporonaceae</taxon>
        <taxon>Apiotrichum</taxon>
    </lineage>
</organism>
<feature type="compositionally biased region" description="Low complexity" evidence="2">
    <location>
        <begin position="55"/>
        <end position="66"/>
    </location>
</feature>
<evidence type="ECO:0000256" key="3">
    <source>
        <dbReference type="SAM" id="Phobius"/>
    </source>
</evidence>
<keyword evidence="3" id="KW-1133">Transmembrane helix</keyword>
<dbReference type="AlphaFoldDB" id="A0A427XSY7"/>
<feature type="compositionally biased region" description="Low complexity" evidence="2">
    <location>
        <begin position="1"/>
        <end position="14"/>
    </location>
</feature>
<dbReference type="Proteomes" id="UP000279236">
    <property type="component" value="Unassembled WGS sequence"/>
</dbReference>
<evidence type="ECO:0000256" key="1">
    <source>
        <dbReference type="SAM" id="Coils"/>
    </source>
</evidence>
<feature type="region of interest" description="Disordered" evidence="2">
    <location>
        <begin position="524"/>
        <end position="546"/>
    </location>
</feature>
<evidence type="ECO:0000256" key="2">
    <source>
        <dbReference type="SAM" id="MobiDB-lite"/>
    </source>
</evidence>
<name>A0A427XSY7_9TREE</name>
<accession>A0A427XSY7</accession>
<comment type="caution">
    <text evidence="4">The sequence shown here is derived from an EMBL/GenBank/DDBJ whole genome shotgun (WGS) entry which is preliminary data.</text>
</comment>
<keyword evidence="3" id="KW-0472">Membrane</keyword>
<keyword evidence="1" id="KW-0175">Coiled coil</keyword>
<reference evidence="4 5" key="1">
    <citation type="submission" date="2018-11" db="EMBL/GenBank/DDBJ databases">
        <title>Genome sequence of Apiotrichum porosum DSM 27194.</title>
        <authorList>
            <person name="Aliyu H."/>
            <person name="Gorte O."/>
            <person name="Ochsenreither K."/>
        </authorList>
    </citation>
    <scope>NUCLEOTIDE SEQUENCE [LARGE SCALE GENOMIC DNA]</scope>
    <source>
        <strain evidence="4 5">DSM 27194</strain>
    </source>
</reference>
<dbReference type="EMBL" id="RSCE01000006">
    <property type="protein sequence ID" value="RSH81861.1"/>
    <property type="molecule type" value="Genomic_DNA"/>
</dbReference>
<feature type="region of interest" description="Disordered" evidence="2">
    <location>
        <begin position="668"/>
        <end position="692"/>
    </location>
</feature>
<feature type="transmembrane region" description="Helical" evidence="3">
    <location>
        <begin position="558"/>
        <end position="579"/>
    </location>
</feature>
<protein>
    <recommendedName>
        <fullName evidence="6">Ubiquitin-like domain-containing protein</fullName>
    </recommendedName>
</protein>
<feature type="coiled-coil region" evidence="1">
    <location>
        <begin position="428"/>
        <end position="455"/>
    </location>
</feature>